<keyword evidence="2" id="KW-1185">Reference proteome</keyword>
<sequence length="263" mass="28613">MLNRRLLAVGAGLAGLVGLIIGSGCAAPEDANPPAEGFNAAGSDAAAMAVADETMIAMGGRQAWDNTRFITWRFFGGRLHVWDKFTGKLRYEDKDLVVLMNLDTEQGQAWRAGQPITDPAELTKTLAGAKGAWINDSYWLVMPYKLKDSGVTLTYLGEKPNSAGAPCDVLQLTFAGVGRTPQNKYHVYVGKSPRLVTEWTYWADAAVDEPRSLGVWANWQSHGNILLSDNRGNNRHTDVAVLDTLPESVFTAPTPFVLSTYQP</sequence>
<dbReference type="KEGG" id="slom:PXH66_20205"/>
<protein>
    <recommendedName>
        <fullName evidence="3">Lipoprotein</fullName>
    </recommendedName>
</protein>
<dbReference type="AlphaFoldDB" id="A0AAE9ZY16"/>
<dbReference type="RefSeq" id="WP_330929958.1">
    <property type="nucleotide sequence ID" value="NZ_CP119075.1"/>
</dbReference>
<dbReference type="EMBL" id="CP119075">
    <property type="protein sequence ID" value="WED64673.1"/>
    <property type="molecule type" value="Genomic_DNA"/>
</dbReference>
<dbReference type="Proteomes" id="UP001218638">
    <property type="component" value="Chromosome"/>
</dbReference>
<name>A0AAE9ZY16_9BACT</name>
<dbReference type="PROSITE" id="PS51257">
    <property type="entry name" value="PROKAR_LIPOPROTEIN"/>
    <property type="match status" value="1"/>
</dbReference>
<accession>A0AAE9ZY16</accession>
<gene>
    <name evidence="1" type="ORF">PXH66_20205</name>
</gene>
<reference evidence="1" key="1">
    <citation type="submission" date="2023-03" db="EMBL/GenBank/DDBJ databases">
        <title>Lomoglobus Profundus gen. nov., sp. nov., a novel member of the phylum Verrucomicrobia, isolated from deep-marine sediment of South China Sea.</title>
        <authorList>
            <person name="Ahmad T."/>
            <person name="Ishaq S.E."/>
            <person name="Wang F."/>
        </authorList>
    </citation>
    <scope>NUCLEOTIDE SEQUENCE</scope>
    <source>
        <strain evidence="1">LMO-M01</strain>
    </source>
</reference>
<evidence type="ECO:0008006" key="3">
    <source>
        <dbReference type="Google" id="ProtNLM"/>
    </source>
</evidence>
<evidence type="ECO:0000313" key="1">
    <source>
        <dbReference type="EMBL" id="WED64673.1"/>
    </source>
</evidence>
<organism evidence="1 2">
    <name type="scientific">Synoicihabitans lomoniglobus</name>
    <dbReference type="NCBI Taxonomy" id="2909285"/>
    <lineage>
        <taxon>Bacteria</taxon>
        <taxon>Pseudomonadati</taxon>
        <taxon>Verrucomicrobiota</taxon>
        <taxon>Opitutia</taxon>
        <taxon>Opitutales</taxon>
        <taxon>Opitutaceae</taxon>
        <taxon>Synoicihabitans</taxon>
    </lineage>
</organism>
<proteinExistence type="predicted"/>
<evidence type="ECO:0000313" key="2">
    <source>
        <dbReference type="Proteomes" id="UP001218638"/>
    </source>
</evidence>